<keyword evidence="1" id="KW-0812">Transmembrane</keyword>
<feature type="transmembrane region" description="Helical" evidence="1">
    <location>
        <begin position="32"/>
        <end position="59"/>
    </location>
</feature>
<feature type="transmembrane region" description="Helical" evidence="1">
    <location>
        <begin position="7"/>
        <end position="26"/>
    </location>
</feature>
<protein>
    <submittedName>
        <fullName evidence="2">Uncharacterized protein</fullName>
    </submittedName>
</protein>
<reference evidence="2" key="1">
    <citation type="submission" date="2022-08" db="EMBL/GenBank/DDBJ databases">
        <authorList>
            <consortium name="DOE Joint Genome Institute"/>
            <person name="Min B."/>
            <person name="Riley R."/>
            <person name="Sierra-Patev S."/>
            <person name="Naranjo-Ortiz M."/>
            <person name="Looney B."/>
            <person name="Konkel Z."/>
            <person name="Slot J.C."/>
            <person name="Sakamoto Y."/>
            <person name="Steenwyk J.L."/>
            <person name="Rokas A."/>
            <person name="Carro J."/>
            <person name="Camarero S."/>
            <person name="Ferreira P."/>
            <person name="Molpeceres G."/>
            <person name="Ruiz-Duenas F.J."/>
            <person name="Serrano A."/>
            <person name="Henrissat B."/>
            <person name="Drula E."/>
            <person name="Hughes K.W."/>
            <person name="Mata J.L."/>
            <person name="Ishikawa N.K."/>
            <person name="Vargas-Isla R."/>
            <person name="Ushijima S."/>
            <person name="Smith C.A."/>
            <person name="Ahrendt S."/>
            <person name="Andreopoulos W."/>
            <person name="He G."/>
            <person name="Labutti K."/>
            <person name="Lipzen A."/>
            <person name="Ng V."/>
            <person name="Sandor L."/>
            <person name="Barry K."/>
            <person name="Martinez A.T."/>
            <person name="Xiao Y."/>
            <person name="Gibbons J.G."/>
            <person name="Terashima K."/>
            <person name="Hibbett D.S."/>
            <person name="Grigoriev I.V."/>
        </authorList>
    </citation>
    <scope>NUCLEOTIDE SEQUENCE</scope>
    <source>
        <strain evidence="2">TFB9207</strain>
    </source>
</reference>
<comment type="caution">
    <text evidence="2">The sequence shown here is derived from an EMBL/GenBank/DDBJ whole genome shotgun (WGS) entry which is preliminary data.</text>
</comment>
<name>A0AA38UN15_9AGAR</name>
<dbReference type="AlphaFoldDB" id="A0AA38UN15"/>
<keyword evidence="1" id="KW-0472">Membrane</keyword>
<proteinExistence type="predicted"/>
<evidence type="ECO:0000313" key="3">
    <source>
        <dbReference type="Proteomes" id="UP001163846"/>
    </source>
</evidence>
<dbReference type="Proteomes" id="UP001163846">
    <property type="component" value="Unassembled WGS sequence"/>
</dbReference>
<evidence type="ECO:0000313" key="2">
    <source>
        <dbReference type="EMBL" id="KAJ3844802.1"/>
    </source>
</evidence>
<evidence type="ECO:0000256" key="1">
    <source>
        <dbReference type="SAM" id="Phobius"/>
    </source>
</evidence>
<dbReference type="EMBL" id="MU805946">
    <property type="protein sequence ID" value="KAJ3844802.1"/>
    <property type="molecule type" value="Genomic_DNA"/>
</dbReference>
<gene>
    <name evidence="2" type="ORF">F5878DRAFT_36469</name>
</gene>
<sequence>MLERLAPLYIFAAPQAGFAALLSFYSPPGSMIVEYLCFLIHIAQGRAVVRFSGMAYVYLHIRRSSWQYRAIPNHTIFFF</sequence>
<accession>A0AA38UN15</accession>
<keyword evidence="1" id="KW-1133">Transmembrane helix</keyword>
<organism evidence="2 3">
    <name type="scientific">Lentinula raphanica</name>
    <dbReference type="NCBI Taxonomy" id="153919"/>
    <lineage>
        <taxon>Eukaryota</taxon>
        <taxon>Fungi</taxon>
        <taxon>Dikarya</taxon>
        <taxon>Basidiomycota</taxon>
        <taxon>Agaricomycotina</taxon>
        <taxon>Agaricomycetes</taxon>
        <taxon>Agaricomycetidae</taxon>
        <taxon>Agaricales</taxon>
        <taxon>Marasmiineae</taxon>
        <taxon>Omphalotaceae</taxon>
        <taxon>Lentinula</taxon>
    </lineage>
</organism>
<keyword evidence="3" id="KW-1185">Reference proteome</keyword>